<organism evidence="2 3">
    <name type="scientific">Aplosporella prunicola CBS 121167</name>
    <dbReference type="NCBI Taxonomy" id="1176127"/>
    <lineage>
        <taxon>Eukaryota</taxon>
        <taxon>Fungi</taxon>
        <taxon>Dikarya</taxon>
        <taxon>Ascomycota</taxon>
        <taxon>Pezizomycotina</taxon>
        <taxon>Dothideomycetes</taxon>
        <taxon>Dothideomycetes incertae sedis</taxon>
        <taxon>Botryosphaeriales</taxon>
        <taxon>Aplosporellaceae</taxon>
        <taxon>Aplosporella</taxon>
    </lineage>
</organism>
<sequence>MGRRPTRAWRPQGLSNHKDSRPARRQQTRAKQGRKGTRTTILGSPHGNAPHRDSVEPKGNNSRKSPQGIYAHKGRMQQS</sequence>
<dbReference type="GeneID" id="54298819"/>
<dbReference type="Proteomes" id="UP000799438">
    <property type="component" value="Unassembled WGS sequence"/>
</dbReference>
<feature type="region of interest" description="Disordered" evidence="1">
    <location>
        <begin position="1"/>
        <end position="79"/>
    </location>
</feature>
<evidence type="ECO:0000256" key="1">
    <source>
        <dbReference type="SAM" id="MobiDB-lite"/>
    </source>
</evidence>
<keyword evidence="3" id="KW-1185">Reference proteome</keyword>
<name>A0A6A6B0B4_9PEZI</name>
<dbReference type="AlphaFoldDB" id="A0A6A6B0B4"/>
<dbReference type="RefSeq" id="XP_033392383.1">
    <property type="nucleotide sequence ID" value="XM_033541323.1"/>
</dbReference>
<feature type="compositionally biased region" description="Basic residues" evidence="1">
    <location>
        <begin position="23"/>
        <end position="37"/>
    </location>
</feature>
<gene>
    <name evidence="2" type="ORF">K452DRAFT_292187</name>
</gene>
<evidence type="ECO:0000313" key="3">
    <source>
        <dbReference type="Proteomes" id="UP000799438"/>
    </source>
</evidence>
<reference evidence="2" key="1">
    <citation type="journal article" date="2020" name="Stud. Mycol.">
        <title>101 Dothideomycetes genomes: a test case for predicting lifestyles and emergence of pathogens.</title>
        <authorList>
            <person name="Haridas S."/>
            <person name="Albert R."/>
            <person name="Binder M."/>
            <person name="Bloem J."/>
            <person name="Labutti K."/>
            <person name="Salamov A."/>
            <person name="Andreopoulos B."/>
            <person name="Baker S."/>
            <person name="Barry K."/>
            <person name="Bills G."/>
            <person name="Bluhm B."/>
            <person name="Cannon C."/>
            <person name="Castanera R."/>
            <person name="Culley D."/>
            <person name="Daum C."/>
            <person name="Ezra D."/>
            <person name="Gonzalez J."/>
            <person name="Henrissat B."/>
            <person name="Kuo A."/>
            <person name="Liang C."/>
            <person name="Lipzen A."/>
            <person name="Lutzoni F."/>
            <person name="Magnuson J."/>
            <person name="Mondo S."/>
            <person name="Nolan M."/>
            <person name="Ohm R."/>
            <person name="Pangilinan J."/>
            <person name="Park H.-J."/>
            <person name="Ramirez L."/>
            <person name="Alfaro M."/>
            <person name="Sun H."/>
            <person name="Tritt A."/>
            <person name="Yoshinaga Y."/>
            <person name="Zwiers L.-H."/>
            <person name="Turgeon B."/>
            <person name="Goodwin S."/>
            <person name="Spatafora J."/>
            <person name="Crous P."/>
            <person name="Grigoriev I."/>
        </authorList>
    </citation>
    <scope>NUCLEOTIDE SEQUENCE</scope>
    <source>
        <strain evidence="2">CBS 121167</strain>
    </source>
</reference>
<accession>A0A6A6B0B4</accession>
<proteinExistence type="predicted"/>
<protein>
    <submittedName>
        <fullName evidence="2">Uncharacterized protein</fullName>
    </submittedName>
</protein>
<evidence type="ECO:0000313" key="2">
    <source>
        <dbReference type="EMBL" id="KAF2136665.1"/>
    </source>
</evidence>
<dbReference type="EMBL" id="ML995514">
    <property type="protein sequence ID" value="KAF2136665.1"/>
    <property type="molecule type" value="Genomic_DNA"/>
</dbReference>